<sequence>MLARVTSAATMGVEAYEVSVEADIQQQLPAFVTVGLPEGAVRESKERVTAAIKNSDFLFPAKRVTINLAPADIKKEGSAFDLPIAVGILAATGQIIRDRCDEFVLMGELSLDGSLKPIPGVLPMAMKFTSGNGIKGLLVPHENAREAAMAGTLPVYPIKSLKQAIHFLEDESTLKPFEVDITSVFNEHRHYTTDFSDVKGQESAKRAL</sequence>
<reference evidence="1 2" key="1">
    <citation type="journal article" date="2018" name="ISME J.">
        <title>A methanotrophic archaeon couples anaerobic oxidation of methane to Fe(III) reduction.</title>
        <authorList>
            <person name="Cai C."/>
            <person name="Leu A.O."/>
            <person name="Xie G.J."/>
            <person name="Guo J."/>
            <person name="Feng Y."/>
            <person name="Zhao J.X."/>
            <person name="Tyson G.W."/>
            <person name="Yuan Z."/>
            <person name="Hu S."/>
        </authorList>
    </citation>
    <scope>NUCLEOTIDE SEQUENCE [LARGE SCALE GENOMIC DNA]</scope>
    <source>
        <strain evidence="1">FeB_12</strain>
    </source>
</reference>
<organism evidence="1 2">
    <name type="scientific">candidate division GN15 bacterium</name>
    <dbReference type="NCBI Taxonomy" id="2072418"/>
    <lineage>
        <taxon>Bacteria</taxon>
        <taxon>candidate division GN15</taxon>
    </lineage>
</organism>
<protein>
    <submittedName>
        <fullName evidence="1">Magnesium chelatase</fullName>
    </submittedName>
</protein>
<name>A0A855WWD7_9BACT</name>
<gene>
    <name evidence="1" type="ORF">C3F09_11675</name>
</gene>
<accession>A0A855WWD7</accession>
<dbReference type="InterPro" id="IPR014721">
    <property type="entry name" value="Ribsml_uS5_D2-typ_fold_subgr"/>
</dbReference>
<feature type="non-terminal residue" evidence="1">
    <location>
        <position position="208"/>
    </location>
</feature>
<evidence type="ECO:0000313" key="1">
    <source>
        <dbReference type="EMBL" id="PWB68406.1"/>
    </source>
</evidence>
<dbReference type="Proteomes" id="UP000250918">
    <property type="component" value="Unassembled WGS sequence"/>
</dbReference>
<dbReference type="Gene3D" id="3.30.230.10">
    <property type="match status" value="1"/>
</dbReference>
<dbReference type="Pfam" id="PF13541">
    <property type="entry name" value="ChlI"/>
    <property type="match status" value="1"/>
</dbReference>
<dbReference type="AlphaFoldDB" id="A0A855WWD7"/>
<dbReference type="SUPFAM" id="SSF54211">
    <property type="entry name" value="Ribosomal protein S5 domain 2-like"/>
    <property type="match status" value="1"/>
</dbReference>
<proteinExistence type="predicted"/>
<dbReference type="EMBL" id="PQAP01000202">
    <property type="protein sequence ID" value="PWB68406.1"/>
    <property type="molecule type" value="Genomic_DNA"/>
</dbReference>
<comment type="caution">
    <text evidence="1">The sequence shown here is derived from an EMBL/GenBank/DDBJ whole genome shotgun (WGS) entry which is preliminary data.</text>
</comment>
<dbReference type="InterPro" id="IPR020568">
    <property type="entry name" value="Ribosomal_Su5_D2-typ_SF"/>
</dbReference>
<evidence type="ECO:0000313" key="2">
    <source>
        <dbReference type="Proteomes" id="UP000250918"/>
    </source>
</evidence>